<evidence type="ECO:0000259" key="6">
    <source>
        <dbReference type="PROSITE" id="PS50016"/>
    </source>
</evidence>
<feature type="domain" description="PHD-type" evidence="6">
    <location>
        <begin position="4"/>
        <end position="72"/>
    </location>
</feature>
<dbReference type="AlphaFoldDB" id="F8PZU0"/>
<evidence type="ECO:0000256" key="2">
    <source>
        <dbReference type="ARBA" id="ARBA00022771"/>
    </source>
</evidence>
<dbReference type="InterPro" id="IPR001965">
    <property type="entry name" value="Znf_PHD"/>
</dbReference>
<feature type="compositionally biased region" description="Low complexity" evidence="5">
    <location>
        <begin position="142"/>
        <end position="158"/>
    </location>
</feature>
<gene>
    <name evidence="7" type="ORF">SERLA73DRAFT_183410</name>
</gene>
<dbReference type="OrthoDB" id="10033786at2759"/>
<dbReference type="Pfam" id="PF00628">
    <property type="entry name" value="PHD"/>
    <property type="match status" value="1"/>
</dbReference>
<dbReference type="EMBL" id="GL945481">
    <property type="protein sequence ID" value="EGN98412.1"/>
    <property type="molecule type" value="Genomic_DNA"/>
</dbReference>
<dbReference type="InterPro" id="IPR011011">
    <property type="entry name" value="Znf_FYVE_PHD"/>
</dbReference>
<dbReference type="SMART" id="SM00249">
    <property type="entry name" value="PHD"/>
    <property type="match status" value="1"/>
</dbReference>
<keyword evidence="2 4" id="KW-0863">Zinc-finger</keyword>
<dbReference type="STRING" id="936435.F8PZU0"/>
<feature type="region of interest" description="Disordered" evidence="5">
    <location>
        <begin position="317"/>
        <end position="349"/>
    </location>
</feature>
<dbReference type="GO" id="GO:0008270">
    <property type="term" value="F:zinc ion binding"/>
    <property type="evidence" value="ECO:0007669"/>
    <property type="project" value="UniProtKB-KW"/>
</dbReference>
<dbReference type="eggNOG" id="ENOG502SWN7">
    <property type="taxonomic scope" value="Eukaryota"/>
</dbReference>
<dbReference type="SUPFAM" id="SSF57903">
    <property type="entry name" value="FYVE/PHD zinc finger"/>
    <property type="match status" value="1"/>
</dbReference>
<dbReference type="Gene3D" id="3.30.40.10">
    <property type="entry name" value="Zinc/RING finger domain, C3HC4 (zinc finger)"/>
    <property type="match status" value="1"/>
</dbReference>
<dbReference type="InterPro" id="IPR019787">
    <property type="entry name" value="Znf_PHD-finger"/>
</dbReference>
<dbReference type="PROSITE" id="PS50016">
    <property type="entry name" value="ZF_PHD_2"/>
    <property type="match status" value="1"/>
</dbReference>
<dbReference type="HOGENOM" id="CLU_738020_0_0_1"/>
<evidence type="ECO:0000313" key="7">
    <source>
        <dbReference type="EMBL" id="EGN98412.1"/>
    </source>
</evidence>
<feature type="region of interest" description="Disordered" evidence="5">
    <location>
        <begin position="75"/>
        <end position="119"/>
    </location>
</feature>
<dbReference type="InParanoid" id="F8PZU0"/>
<evidence type="ECO:0000313" key="8">
    <source>
        <dbReference type="Proteomes" id="UP000008063"/>
    </source>
</evidence>
<name>F8PZU0_SERL3</name>
<feature type="compositionally biased region" description="Polar residues" evidence="5">
    <location>
        <begin position="88"/>
        <end position="105"/>
    </location>
</feature>
<dbReference type="PROSITE" id="PS01359">
    <property type="entry name" value="ZF_PHD_1"/>
    <property type="match status" value="1"/>
</dbReference>
<evidence type="ECO:0000256" key="3">
    <source>
        <dbReference type="ARBA" id="ARBA00022833"/>
    </source>
</evidence>
<sequence length="375" mass="42019">MSRKVSCVRCDLSHSGPPAFLLTCSECRRAWHHRCHVPPVEDAELIQRIRATTEHDIDNGLEKWVCKRCKKNKGKVPAQREMSSSSSGQTSVTMVASERSASMQSLKYPEPDAPDEPSSVVAAPEKVLASKPTLQAQFSSIRLSSSVPSTPSLPRSTSYKSIHEPDRATLPHPYPSDIARPSHDGQYPPDHQALGPTSDTRQPELSMYPPVTVTQPATIVPQTSMIQRNMPRPSSHEYSIVPPTEPSADEDEDVDMDDLYAKSSYSIIRMYTPLAQTRERNANRDDGEEESEATKLKLRGCLAPEWMKARFPEDDHPWSRAIANKNNKQANTRRPRKSQARTLSERSTEEQKLEIGVNFSLGDWIRKEQAHARAS</sequence>
<keyword evidence="8" id="KW-1185">Reference proteome</keyword>
<reference evidence="8" key="1">
    <citation type="journal article" date="2011" name="Science">
        <title>The plant cell wall-decomposing machinery underlies the functional diversity of forest fungi.</title>
        <authorList>
            <person name="Eastwood D.C."/>
            <person name="Floudas D."/>
            <person name="Binder M."/>
            <person name="Majcherczyk A."/>
            <person name="Schneider P."/>
            <person name="Aerts A."/>
            <person name="Asiegbu F.O."/>
            <person name="Baker S.E."/>
            <person name="Barry K."/>
            <person name="Bendiksby M."/>
            <person name="Blumentritt M."/>
            <person name="Coutinho P.M."/>
            <person name="Cullen D."/>
            <person name="de Vries R.P."/>
            <person name="Gathman A."/>
            <person name="Goodell B."/>
            <person name="Henrissat B."/>
            <person name="Ihrmark K."/>
            <person name="Kauserud H."/>
            <person name="Kohler A."/>
            <person name="LaButti K."/>
            <person name="Lapidus A."/>
            <person name="Lavin J.L."/>
            <person name="Lee Y.-H."/>
            <person name="Lindquist E."/>
            <person name="Lilly W."/>
            <person name="Lucas S."/>
            <person name="Morin E."/>
            <person name="Murat C."/>
            <person name="Oguiza J.A."/>
            <person name="Park J."/>
            <person name="Pisabarro A.G."/>
            <person name="Riley R."/>
            <person name="Rosling A."/>
            <person name="Salamov A."/>
            <person name="Schmidt O."/>
            <person name="Schmutz J."/>
            <person name="Skrede I."/>
            <person name="Stenlid J."/>
            <person name="Wiebenga A."/>
            <person name="Xie X."/>
            <person name="Kuees U."/>
            <person name="Hibbett D.S."/>
            <person name="Hoffmeister D."/>
            <person name="Hoegberg N."/>
            <person name="Martin F."/>
            <person name="Grigoriev I.V."/>
            <person name="Watkinson S.C."/>
        </authorList>
    </citation>
    <scope>NUCLEOTIDE SEQUENCE [LARGE SCALE GENOMIC DNA]</scope>
    <source>
        <strain evidence="8">strain S7.3</strain>
    </source>
</reference>
<accession>F8PZU0</accession>
<evidence type="ECO:0000256" key="1">
    <source>
        <dbReference type="ARBA" id="ARBA00022723"/>
    </source>
</evidence>
<dbReference type="InterPro" id="IPR019786">
    <property type="entry name" value="Zinc_finger_PHD-type_CS"/>
</dbReference>
<feature type="region of interest" description="Disordered" evidence="5">
    <location>
        <begin position="229"/>
        <end position="252"/>
    </location>
</feature>
<proteinExistence type="predicted"/>
<keyword evidence="1" id="KW-0479">Metal-binding</keyword>
<dbReference type="Proteomes" id="UP000008063">
    <property type="component" value="Unassembled WGS sequence"/>
</dbReference>
<dbReference type="InterPro" id="IPR013083">
    <property type="entry name" value="Znf_RING/FYVE/PHD"/>
</dbReference>
<organism evidence="8">
    <name type="scientific">Serpula lacrymans var. lacrymans (strain S7.3)</name>
    <name type="common">Dry rot fungus</name>
    <dbReference type="NCBI Taxonomy" id="936435"/>
    <lineage>
        <taxon>Eukaryota</taxon>
        <taxon>Fungi</taxon>
        <taxon>Dikarya</taxon>
        <taxon>Basidiomycota</taxon>
        <taxon>Agaricomycotina</taxon>
        <taxon>Agaricomycetes</taxon>
        <taxon>Agaricomycetidae</taxon>
        <taxon>Boletales</taxon>
        <taxon>Coniophorineae</taxon>
        <taxon>Serpulaceae</taxon>
        <taxon>Serpula</taxon>
    </lineage>
</organism>
<protein>
    <recommendedName>
        <fullName evidence="6">PHD-type domain-containing protein</fullName>
    </recommendedName>
</protein>
<evidence type="ECO:0000256" key="4">
    <source>
        <dbReference type="PROSITE-ProRule" id="PRU00146"/>
    </source>
</evidence>
<feature type="region of interest" description="Disordered" evidence="5">
    <location>
        <begin position="142"/>
        <end position="207"/>
    </location>
</feature>
<evidence type="ECO:0000256" key="5">
    <source>
        <dbReference type="SAM" id="MobiDB-lite"/>
    </source>
</evidence>
<keyword evidence="3" id="KW-0862">Zinc</keyword>